<evidence type="ECO:0000313" key="2">
    <source>
        <dbReference type="Proteomes" id="UP000827976"/>
    </source>
</evidence>
<proteinExistence type="predicted"/>
<dbReference type="Proteomes" id="UP000827976">
    <property type="component" value="Chromosome 19"/>
</dbReference>
<comment type="caution">
    <text evidence="1">The sequence shown here is derived from an EMBL/GenBank/DDBJ whole genome shotgun (WGS) entry which is preliminary data.</text>
</comment>
<name>A0ACB7U393_DIOAL</name>
<gene>
    <name evidence="1" type="ORF">IHE45_19G163000</name>
</gene>
<protein>
    <submittedName>
        <fullName evidence="1">Uncharacterized protein</fullName>
    </submittedName>
</protein>
<accession>A0ACB7U393</accession>
<sequence>MVEKRRAMRRRYQSRPIPRRGQVKAGIAVGLARSVGSFFSMARCGTGSYSRLMSQPGSPSL</sequence>
<dbReference type="EMBL" id="CM037029">
    <property type="protein sequence ID" value="KAH7654786.1"/>
    <property type="molecule type" value="Genomic_DNA"/>
</dbReference>
<organism evidence="1 2">
    <name type="scientific">Dioscorea alata</name>
    <name type="common">Purple yam</name>
    <dbReference type="NCBI Taxonomy" id="55571"/>
    <lineage>
        <taxon>Eukaryota</taxon>
        <taxon>Viridiplantae</taxon>
        <taxon>Streptophyta</taxon>
        <taxon>Embryophyta</taxon>
        <taxon>Tracheophyta</taxon>
        <taxon>Spermatophyta</taxon>
        <taxon>Magnoliopsida</taxon>
        <taxon>Liliopsida</taxon>
        <taxon>Dioscoreales</taxon>
        <taxon>Dioscoreaceae</taxon>
        <taxon>Dioscorea</taxon>
    </lineage>
</organism>
<evidence type="ECO:0000313" key="1">
    <source>
        <dbReference type="EMBL" id="KAH7654786.1"/>
    </source>
</evidence>
<keyword evidence="2" id="KW-1185">Reference proteome</keyword>
<reference evidence="2" key="1">
    <citation type="journal article" date="2022" name="Nat. Commun.">
        <title>Chromosome evolution and the genetic basis of agronomically important traits in greater yam.</title>
        <authorList>
            <person name="Bredeson J.V."/>
            <person name="Lyons J.B."/>
            <person name="Oniyinde I.O."/>
            <person name="Okereke N.R."/>
            <person name="Kolade O."/>
            <person name="Nnabue I."/>
            <person name="Nwadili C.O."/>
            <person name="Hribova E."/>
            <person name="Parker M."/>
            <person name="Nwogha J."/>
            <person name="Shu S."/>
            <person name="Carlson J."/>
            <person name="Kariba R."/>
            <person name="Muthemba S."/>
            <person name="Knop K."/>
            <person name="Barton G.J."/>
            <person name="Sherwood A.V."/>
            <person name="Lopez-Montes A."/>
            <person name="Asiedu R."/>
            <person name="Jamnadass R."/>
            <person name="Muchugi A."/>
            <person name="Goodstein D."/>
            <person name="Egesi C.N."/>
            <person name="Featherston J."/>
            <person name="Asfaw A."/>
            <person name="Simpson G.G."/>
            <person name="Dolezel J."/>
            <person name="Hendre P.S."/>
            <person name="Van Deynze A."/>
            <person name="Kumar P.L."/>
            <person name="Obidiegwu J.E."/>
            <person name="Bhattacharjee R."/>
            <person name="Rokhsar D.S."/>
        </authorList>
    </citation>
    <scope>NUCLEOTIDE SEQUENCE [LARGE SCALE GENOMIC DNA]</scope>
    <source>
        <strain evidence="2">cv. TDa95/00328</strain>
    </source>
</reference>